<dbReference type="RefSeq" id="WP_148379745.1">
    <property type="nucleotide sequence ID" value="NZ_VSIY01000015.1"/>
</dbReference>
<reference evidence="2 3" key="1">
    <citation type="submission" date="2019-08" db="EMBL/GenBank/DDBJ databases">
        <title>Identification of a novel species of the genus Boseongicola.</title>
        <authorList>
            <person name="Zhang X.-Q."/>
        </authorList>
    </citation>
    <scope>NUCLEOTIDE SEQUENCE [LARGE SCALE GENOMIC DNA]</scope>
    <source>
        <strain evidence="2 3">HY14</strain>
    </source>
</reference>
<evidence type="ECO:0000259" key="1">
    <source>
        <dbReference type="Pfam" id="PF08241"/>
    </source>
</evidence>
<accession>A0A5D0R7S7</accession>
<dbReference type="Gene3D" id="3.40.50.150">
    <property type="entry name" value="Vaccinia Virus protein VP39"/>
    <property type="match status" value="1"/>
</dbReference>
<sequence length="194" mass="21123">MAKRYIAAPIRDTAAYEHKLALTRKHLRPDMAALEFGCGSGNTARLHAPLVKSYRAIDLSSKMIEIGRAEGPTPDNMTMEPADFDRIEIAPDSLDAVLAMSVLHLVPDPEATIAKVRGVLRPGGVFVTSTACLKSMWPLRLLAPIGRATGLIPPLAFFSDDELRAMMTGAGFEIVEDWRGERRAPLFLIARVAG</sequence>
<name>A0A5D0R7S7_9RHOB</name>
<organism evidence="2 3">
    <name type="scientific">Maritimibacter fusiformis</name>
    <dbReference type="NCBI Taxonomy" id="2603819"/>
    <lineage>
        <taxon>Bacteria</taxon>
        <taxon>Pseudomonadati</taxon>
        <taxon>Pseudomonadota</taxon>
        <taxon>Alphaproteobacteria</taxon>
        <taxon>Rhodobacterales</taxon>
        <taxon>Roseobacteraceae</taxon>
        <taxon>Maritimibacter</taxon>
    </lineage>
</organism>
<dbReference type="AlphaFoldDB" id="A0A5D0R7S7"/>
<dbReference type="CDD" id="cd02440">
    <property type="entry name" value="AdoMet_MTases"/>
    <property type="match status" value="1"/>
</dbReference>
<keyword evidence="2" id="KW-0808">Transferase</keyword>
<dbReference type="EMBL" id="VSIY01000015">
    <property type="protein sequence ID" value="TYB77710.1"/>
    <property type="molecule type" value="Genomic_DNA"/>
</dbReference>
<dbReference type="GO" id="GO:0008757">
    <property type="term" value="F:S-adenosylmethionine-dependent methyltransferase activity"/>
    <property type="evidence" value="ECO:0007669"/>
    <property type="project" value="InterPro"/>
</dbReference>
<dbReference type="SUPFAM" id="SSF53335">
    <property type="entry name" value="S-adenosyl-L-methionine-dependent methyltransferases"/>
    <property type="match status" value="1"/>
</dbReference>
<dbReference type="InterPro" id="IPR029063">
    <property type="entry name" value="SAM-dependent_MTases_sf"/>
</dbReference>
<dbReference type="Proteomes" id="UP000322080">
    <property type="component" value="Unassembled WGS sequence"/>
</dbReference>
<dbReference type="PANTHER" id="PTHR43591:SF99">
    <property type="entry name" value="OS06G0646000 PROTEIN"/>
    <property type="match status" value="1"/>
</dbReference>
<keyword evidence="3" id="KW-1185">Reference proteome</keyword>
<gene>
    <name evidence="2" type="ORF">FVF75_15755</name>
</gene>
<dbReference type="Pfam" id="PF08241">
    <property type="entry name" value="Methyltransf_11"/>
    <property type="match status" value="1"/>
</dbReference>
<dbReference type="PANTHER" id="PTHR43591">
    <property type="entry name" value="METHYLTRANSFERASE"/>
    <property type="match status" value="1"/>
</dbReference>
<evidence type="ECO:0000313" key="2">
    <source>
        <dbReference type="EMBL" id="TYB77710.1"/>
    </source>
</evidence>
<keyword evidence="2" id="KW-0489">Methyltransferase</keyword>
<dbReference type="InterPro" id="IPR013216">
    <property type="entry name" value="Methyltransf_11"/>
</dbReference>
<feature type="domain" description="Methyltransferase type 11" evidence="1">
    <location>
        <begin position="34"/>
        <end position="127"/>
    </location>
</feature>
<comment type="caution">
    <text evidence="2">The sequence shown here is derived from an EMBL/GenBank/DDBJ whole genome shotgun (WGS) entry which is preliminary data.</text>
</comment>
<protein>
    <submittedName>
        <fullName evidence="2">Class I SAM-dependent methyltransferase</fullName>
    </submittedName>
</protein>
<evidence type="ECO:0000313" key="3">
    <source>
        <dbReference type="Proteomes" id="UP000322080"/>
    </source>
</evidence>
<proteinExistence type="predicted"/>
<dbReference type="GO" id="GO:0032259">
    <property type="term" value="P:methylation"/>
    <property type="evidence" value="ECO:0007669"/>
    <property type="project" value="UniProtKB-KW"/>
</dbReference>